<dbReference type="Gene3D" id="3.40.309.10">
    <property type="entry name" value="Aldehyde Dehydrogenase, Chain A, domain 2"/>
    <property type="match status" value="1"/>
</dbReference>
<evidence type="ECO:0000256" key="7">
    <source>
        <dbReference type="SAM" id="MobiDB-lite"/>
    </source>
</evidence>
<comment type="catalytic activity">
    <reaction evidence="4">
        <text>an aldehyde + NAD(+) + H2O = a carboxylate + NADH + 2 H(+)</text>
        <dbReference type="Rhea" id="RHEA:16185"/>
        <dbReference type="ChEBI" id="CHEBI:15377"/>
        <dbReference type="ChEBI" id="CHEBI:15378"/>
        <dbReference type="ChEBI" id="CHEBI:17478"/>
        <dbReference type="ChEBI" id="CHEBI:29067"/>
        <dbReference type="ChEBI" id="CHEBI:57540"/>
        <dbReference type="ChEBI" id="CHEBI:57945"/>
        <dbReference type="EC" id="1.2.1.3"/>
    </reaction>
</comment>
<dbReference type="EC" id="1.2.1.3" evidence="3"/>
<accession>A0A2S6CKP6</accession>
<dbReference type="Pfam" id="PF00171">
    <property type="entry name" value="Aldedh"/>
    <property type="match status" value="1"/>
</dbReference>
<dbReference type="EMBL" id="PNEN01000293">
    <property type="protein sequence ID" value="PPJ60305.1"/>
    <property type="molecule type" value="Genomic_DNA"/>
</dbReference>
<evidence type="ECO:0000256" key="2">
    <source>
        <dbReference type="ARBA" id="ARBA00023002"/>
    </source>
</evidence>
<dbReference type="SUPFAM" id="SSF53720">
    <property type="entry name" value="ALDH-like"/>
    <property type="match status" value="1"/>
</dbReference>
<dbReference type="STRING" id="357750.A0A2S6CKP6"/>
<evidence type="ECO:0000256" key="4">
    <source>
        <dbReference type="ARBA" id="ARBA00049194"/>
    </source>
</evidence>
<protein>
    <recommendedName>
        <fullName evidence="3">aldehyde dehydrogenase (NAD(+))</fullName>
        <ecNumber evidence="3">1.2.1.3</ecNumber>
    </recommendedName>
</protein>
<feature type="region of interest" description="Disordered" evidence="7">
    <location>
        <begin position="281"/>
        <end position="300"/>
    </location>
</feature>
<comment type="similarity">
    <text evidence="1 6">Belongs to the aldehyde dehydrogenase family.</text>
</comment>
<feature type="domain" description="Aldehyde dehydrogenase" evidence="8">
    <location>
        <begin position="1"/>
        <end position="310"/>
    </location>
</feature>
<evidence type="ECO:0000256" key="6">
    <source>
        <dbReference type="RuleBase" id="RU003345"/>
    </source>
</evidence>
<dbReference type="PANTHER" id="PTHR11699">
    <property type="entry name" value="ALDEHYDE DEHYDROGENASE-RELATED"/>
    <property type="match status" value="1"/>
</dbReference>
<feature type="active site" evidence="5">
    <location>
        <position position="89"/>
    </location>
</feature>
<evidence type="ECO:0000313" key="9">
    <source>
        <dbReference type="EMBL" id="PPJ60305.1"/>
    </source>
</evidence>
<keyword evidence="10" id="KW-1185">Reference proteome</keyword>
<evidence type="ECO:0000256" key="5">
    <source>
        <dbReference type="PROSITE-ProRule" id="PRU10007"/>
    </source>
</evidence>
<evidence type="ECO:0000256" key="1">
    <source>
        <dbReference type="ARBA" id="ARBA00009986"/>
    </source>
</evidence>
<dbReference type="Proteomes" id="UP000237631">
    <property type="component" value="Unassembled WGS sequence"/>
</dbReference>
<gene>
    <name evidence="9" type="ORF">CBER1_01293</name>
</gene>
<evidence type="ECO:0000259" key="8">
    <source>
        <dbReference type="Pfam" id="PF00171"/>
    </source>
</evidence>
<organism evidence="9 10">
    <name type="scientific">Cercospora berteroae</name>
    <dbReference type="NCBI Taxonomy" id="357750"/>
    <lineage>
        <taxon>Eukaryota</taxon>
        <taxon>Fungi</taxon>
        <taxon>Dikarya</taxon>
        <taxon>Ascomycota</taxon>
        <taxon>Pezizomycotina</taxon>
        <taxon>Dothideomycetes</taxon>
        <taxon>Dothideomycetidae</taxon>
        <taxon>Mycosphaerellales</taxon>
        <taxon>Mycosphaerellaceae</taxon>
        <taxon>Cercospora</taxon>
    </lineage>
</organism>
<name>A0A2S6CKP6_9PEZI</name>
<dbReference type="InterPro" id="IPR015590">
    <property type="entry name" value="Aldehyde_DH_dom"/>
</dbReference>
<reference evidence="10" key="1">
    <citation type="journal article" date="2017" name="bioRxiv">
        <title>Conservation of a gene cluster reveals novel cercosporin biosynthetic mechanisms and extends production to the genus Colletotrichum.</title>
        <authorList>
            <person name="de Jonge R."/>
            <person name="Ebert M.K."/>
            <person name="Huitt-Roehl C.R."/>
            <person name="Pal P."/>
            <person name="Suttle J.C."/>
            <person name="Spanner R.E."/>
            <person name="Neubauer J.D."/>
            <person name="Jurick W.M.II."/>
            <person name="Stott K.A."/>
            <person name="Secor G.A."/>
            <person name="Thomma B.P.H.J."/>
            <person name="Van de Peer Y."/>
            <person name="Townsend C.A."/>
            <person name="Bolton M.D."/>
        </authorList>
    </citation>
    <scope>NUCLEOTIDE SEQUENCE [LARGE SCALE GENOMIC DNA]</scope>
    <source>
        <strain evidence="10">CBS538.71</strain>
    </source>
</reference>
<evidence type="ECO:0000313" key="10">
    <source>
        <dbReference type="Proteomes" id="UP000237631"/>
    </source>
</evidence>
<dbReference type="InterPro" id="IPR016162">
    <property type="entry name" value="Ald_DH_N"/>
</dbReference>
<keyword evidence="2 6" id="KW-0560">Oxidoreductase</keyword>
<dbReference type="InterPro" id="IPR016163">
    <property type="entry name" value="Ald_DH_C"/>
</dbReference>
<dbReference type="GO" id="GO:0004029">
    <property type="term" value="F:aldehyde dehydrogenase (NAD+) activity"/>
    <property type="evidence" value="ECO:0007669"/>
    <property type="project" value="UniProtKB-EC"/>
</dbReference>
<sequence>MAPAMAAGNTFVLKSSEKSPLVTCAYGDLLNEAGFPPGVINILTGDGKVGSLLAHHMQVSKIAFTGSAPAGRAVMAAAAKSNLKKVSLELGGKSPALIFDDADLDNAVEHSSTSFLRNSGQICFAASRVLVQENIAPKFIEAIKVAFEGAEKQMGDPSLANTAFGPLADKKQFERVMSFLTGAREEGVQVLVGGERKGDQGTFVNHAQIRDRVLYTDEIFGPAVSVRTFKDEDEAVELANATTYGLGSTVYTSDVARALRVAGKLEAGTVGINSAFNTSPQTPFGGYKQSGYGRESGPEGLKEYLQPKTIHINMNVPKKK</sequence>
<dbReference type="Gene3D" id="3.40.605.10">
    <property type="entry name" value="Aldehyde Dehydrogenase, Chain A, domain 1"/>
    <property type="match status" value="1"/>
</dbReference>
<evidence type="ECO:0000256" key="3">
    <source>
        <dbReference type="ARBA" id="ARBA00024226"/>
    </source>
</evidence>
<dbReference type="PROSITE" id="PS00687">
    <property type="entry name" value="ALDEHYDE_DEHYDR_GLU"/>
    <property type="match status" value="1"/>
</dbReference>
<comment type="caution">
    <text evidence="9">The sequence shown here is derived from an EMBL/GenBank/DDBJ whole genome shotgun (WGS) entry which is preliminary data.</text>
</comment>
<dbReference type="AlphaFoldDB" id="A0A2S6CKP6"/>
<dbReference type="InterPro" id="IPR029510">
    <property type="entry name" value="Ald_DH_CS_GLU"/>
</dbReference>
<dbReference type="InterPro" id="IPR016161">
    <property type="entry name" value="Ald_DH/histidinol_DH"/>
</dbReference>
<dbReference type="OrthoDB" id="310895at2759"/>
<proteinExistence type="inferred from homology"/>